<evidence type="ECO:0000256" key="6">
    <source>
        <dbReference type="ARBA" id="ARBA00023004"/>
    </source>
</evidence>
<evidence type="ECO:0000256" key="3">
    <source>
        <dbReference type="ARBA" id="ARBA00022617"/>
    </source>
</evidence>
<keyword evidence="4" id="KW-0479">Metal-binding</keyword>
<dbReference type="GO" id="GO:0046872">
    <property type="term" value="F:metal ion binding"/>
    <property type="evidence" value="ECO:0007669"/>
    <property type="project" value="UniProtKB-KW"/>
</dbReference>
<keyword evidence="8" id="KW-0732">Signal</keyword>
<dbReference type="SUPFAM" id="SSF47571">
    <property type="entry name" value="Cloroperoxidase"/>
    <property type="match status" value="1"/>
</dbReference>
<evidence type="ECO:0000256" key="8">
    <source>
        <dbReference type="SAM" id="SignalP"/>
    </source>
</evidence>
<keyword evidence="3" id="KW-0349">Heme</keyword>
<dbReference type="EMBL" id="CP099429">
    <property type="protein sequence ID" value="USW59159.1"/>
    <property type="molecule type" value="Genomic_DNA"/>
</dbReference>
<evidence type="ECO:0000259" key="9">
    <source>
        <dbReference type="PROSITE" id="PS51405"/>
    </source>
</evidence>
<evidence type="ECO:0000256" key="2">
    <source>
        <dbReference type="ARBA" id="ARBA00022559"/>
    </source>
</evidence>
<comment type="cofactor">
    <cofactor evidence="1">
        <name>heme b</name>
        <dbReference type="ChEBI" id="CHEBI:60344"/>
    </cofactor>
</comment>
<dbReference type="Pfam" id="PF01328">
    <property type="entry name" value="Peroxidase_2"/>
    <property type="match status" value="1"/>
</dbReference>
<feature type="domain" description="Heme haloperoxidase family profile" evidence="9">
    <location>
        <begin position="30"/>
        <end position="238"/>
    </location>
</feature>
<dbReference type="PANTHER" id="PTHR33577:SF9">
    <property type="entry name" value="PEROXIDASE STCC"/>
    <property type="match status" value="1"/>
</dbReference>
<accession>A0A9Q9EQU0</accession>
<evidence type="ECO:0000313" key="10">
    <source>
        <dbReference type="EMBL" id="USW59159.1"/>
    </source>
</evidence>
<dbReference type="PANTHER" id="PTHR33577">
    <property type="entry name" value="STERIGMATOCYSTIN BIOSYNTHESIS PEROXIDASE STCC-RELATED"/>
    <property type="match status" value="1"/>
</dbReference>
<dbReference type="PROSITE" id="PS51405">
    <property type="entry name" value="HEME_HALOPEROXIDASE"/>
    <property type="match status" value="1"/>
</dbReference>
<dbReference type="Proteomes" id="UP001056384">
    <property type="component" value="Chromosome 12"/>
</dbReference>
<keyword evidence="2" id="KW-0575">Peroxidase</keyword>
<gene>
    <name evidence="10" type="ORF">Slin15195_G124780</name>
</gene>
<feature type="chain" id="PRO_5040369360" evidence="8">
    <location>
        <begin position="19"/>
        <end position="289"/>
    </location>
</feature>
<keyword evidence="11" id="KW-1185">Reference proteome</keyword>
<dbReference type="Gene3D" id="1.10.489.10">
    <property type="entry name" value="Chloroperoxidase-like"/>
    <property type="match status" value="1"/>
</dbReference>
<dbReference type="GO" id="GO:0004601">
    <property type="term" value="F:peroxidase activity"/>
    <property type="evidence" value="ECO:0007669"/>
    <property type="project" value="UniProtKB-KW"/>
</dbReference>
<feature type="signal peptide" evidence="8">
    <location>
        <begin position="1"/>
        <end position="18"/>
    </location>
</feature>
<protein>
    <submittedName>
        <fullName evidence="10">Chloroperoxidase</fullName>
    </submittedName>
</protein>
<organism evidence="10 11">
    <name type="scientific">Septoria linicola</name>
    <dbReference type="NCBI Taxonomy" id="215465"/>
    <lineage>
        <taxon>Eukaryota</taxon>
        <taxon>Fungi</taxon>
        <taxon>Dikarya</taxon>
        <taxon>Ascomycota</taxon>
        <taxon>Pezizomycotina</taxon>
        <taxon>Dothideomycetes</taxon>
        <taxon>Dothideomycetidae</taxon>
        <taxon>Mycosphaerellales</taxon>
        <taxon>Mycosphaerellaceae</taxon>
        <taxon>Septoria</taxon>
    </lineage>
</organism>
<name>A0A9Q9EQU0_9PEZI</name>
<dbReference type="InterPro" id="IPR000028">
    <property type="entry name" value="Chloroperoxidase"/>
</dbReference>
<sequence>MSLSIKLTLVSLLGVTTAAPQLAPQPTGGSFETWSAPGPNDVRSPCPALNSLANHGFLPHSGKGVTLPIAISGLKRGLNIADDFTTVLWAGAFLASKNPLAGTWDLNDVVQHNFPIEHDASLSRQDTFFGNQQPFNQTIFNEVLAFYNGQTDATIPVQAKAKYARTTDSRDRNPQFQYGIREFILSYGENALFLSTMGNPTTGIAPLNYVKVFFEQERLPYKEGWRVPAEQTSLQSVGNMIGKLYAASPEPLPEGLEVITMGAIRNAFLGKDPLTGAVRNLTCALARTC</sequence>
<reference evidence="10" key="1">
    <citation type="submission" date="2022-06" db="EMBL/GenBank/DDBJ databases">
        <title>Complete genome sequences of two strains of the flax pathogen Septoria linicola.</title>
        <authorList>
            <person name="Lapalu N."/>
            <person name="Simon A."/>
            <person name="Demenou B."/>
            <person name="Paumier D."/>
            <person name="Guillot M.-P."/>
            <person name="Gout L."/>
            <person name="Valade R."/>
        </authorList>
    </citation>
    <scope>NUCLEOTIDE SEQUENCE</scope>
    <source>
        <strain evidence="10">SE15195</strain>
    </source>
</reference>
<dbReference type="AlphaFoldDB" id="A0A9Q9EQU0"/>
<evidence type="ECO:0000256" key="1">
    <source>
        <dbReference type="ARBA" id="ARBA00001970"/>
    </source>
</evidence>
<dbReference type="InterPro" id="IPR036851">
    <property type="entry name" value="Chloroperoxidase-like_sf"/>
</dbReference>
<proteinExistence type="inferred from homology"/>
<comment type="similarity">
    <text evidence="7">Belongs to the chloroperoxidase family.</text>
</comment>
<keyword evidence="6" id="KW-0408">Iron</keyword>
<keyword evidence="5" id="KW-0560">Oxidoreductase</keyword>
<evidence type="ECO:0000256" key="5">
    <source>
        <dbReference type="ARBA" id="ARBA00023002"/>
    </source>
</evidence>
<evidence type="ECO:0000256" key="7">
    <source>
        <dbReference type="ARBA" id="ARBA00025795"/>
    </source>
</evidence>
<evidence type="ECO:0000313" key="11">
    <source>
        <dbReference type="Proteomes" id="UP001056384"/>
    </source>
</evidence>
<evidence type="ECO:0000256" key="4">
    <source>
        <dbReference type="ARBA" id="ARBA00022723"/>
    </source>
</evidence>